<dbReference type="GO" id="GO:0140664">
    <property type="term" value="F:ATP-dependent DNA damage sensor activity"/>
    <property type="evidence" value="ECO:0007669"/>
    <property type="project" value="InterPro"/>
</dbReference>
<dbReference type="Proteomes" id="UP000192223">
    <property type="component" value="Unplaced"/>
</dbReference>
<keyword evidence="4" id="KW-0238">DNA-binding</keyword>
<dbReference type="SMART" id="SM00534">
    <property type="entry name" value="MUTSac"/>
    <property type="match status" value="1"/>
</dbReference>
<keyword evidence="6" id="KW-1185">Reference proteome</keyword>
<keyword evidence="3" id="KW-0067">ATP-binding</keyword>
<reference evidence="7" key="1">
    <citation type="submission" date="2025-08" db="UniProtKB">
        <authorList>
            <consortium name="RefSeq"/>
        </authorList>
    </citation>
    <scope>IDENTIFICATION</scope>
    <source>
        <tissue evidence="7">Entire body</tissue>
    </source>
</reference>
<dbReference type="Pfam" id="PF00488">
    <property type="entry name" value="MutS_V"/>
    <property type="match status" value="1"/>
</dbReference>
<protein>
    <submittedName>
        <fullName evidence="7">MutS protein homolog 5</fullName>
    </submittedName>
</protein>
<dbReference type="GO" id="GO:0051026">
    <property type="term" value="P:chiasma assembly"/>
    <property type="evidence" value="ECO:0007669"/>
    <property type="project" value="TreeGrafter"/>
</dbReference>
<dbReference type="InterPro" id="IPR007696">
    <property type="entry name" value="DNA_mismatch_repair_MutS_core"/>
</dbReference>
<evidence type="ECO:0000313" key="6">
    <source>
        <dbReference type="Proteomes" id="UP000192223"/>
    </source>
</evidence>
<dbReference type="GO" id="GO:0005524">
    <property type="term" value="F:ATP binding"/>
    <property type="evidence" value="ECO:0007669"/>
    <property type="project" value="UniProtKB-KW"/>
</dbReference>
<evidence type="ECO:0000259" key="5">
    <source>
        <dbReference type="PROSITE" id="PS00486"/>
    </source>
</evidence>
<organism evidence="6 7">
    <name type="scientific">Agrilus planipennis</name>
    <name type="common">Emerald ash borer</name>
    <name type="synonym">Agrilus marcopoli</name>
    <dbReference type="NCBI Taxonomy" id="224129"/>
    <lineage>
        <taxon>Eukaryota</taxon>
        <taxon>Metazoa</taxon>
        <taxon>Ecdysozoa</taxon>
        <taxon>Arthropoda</taxon>
        <taxon>Hexapoda</taxon>
        <taxon>Insecta</taxon>
        <taxon>Pterygota</taxon>
        <taxon>Neoptera</taxon>
        <taxon>Endopterygota</taxon>
        <taxon>Coleoptera</taxon>
        <taxon>Polyphaga</taxon>
        <taxon>Elateriformia</taxon>
        <taxon>Buprestoidea</taxon>
        <taxon>Buprestidae</taxon>
        <taxon>Agrilinae</taxon>
        <taxon>Agrilus</taxon>
    </lineage>
</organism>
<dbReference type="Gene3D" id="3.40.50.300">
    <property type="entry name" value="P-loop containing nucleotide triphosphate hydrolases"/>
    <property type="match status" value="1"/>
</dbReference>
<proteinExistence type="inferred from homology"/>
<dbReference type="GO" id="GO:0005634">
    <property type="term" value="C:nucleus"/>
    <property type="evidence" value="ECO:0007669"/>
    <property type="project" value="TreeGrafter"/>
</dbReference>
<dbReference type="AlphaFoldDB" id="A0A1W4WQK2"/>
<dbReference type="InParanoid" id="A0A1W4WQK2"/>
<dbReference type="InterPro" id="IPR045076">
    <property type="entry name" value="MutS"/>
</dbReference>
<name>A0A1W4WQK2_AGRPL</name>
<dbReference type="OrthoDB" id="29596at2759"/>
<dbReference type="GO" id="GO:0030983">
    <property type="term" value="F:mismatched DNA binding"/>
    <property type="evidence" value="ECO:0007669"/>
    <property type="project" value="InterPro"/>
</dbReference>
<accession>A0A1W4WQK2</accession>
<evidence type="ECO:0000256" key="3">
    <source>
        <dbReference type="ARBA" id="ARBA00022840"/>
    </source>
</evidence>
<evidence type="ECO:0000256" key="4">
    <source>
        <dbReference type="ARBA" id="ARBA00023125"/>
    </source>
</evidence>
<dbReference type="InterPro" id="IPR000432">
    <property type="entry name" value="DNA_mismatch_repair_MutS_C"/>
</dbReference>
<keyword evidence="2" id="KW-0547">Nucleotide-binding</keyword>
<dbReference type="GeneID" id="108737670"/>
<dbReference type="KEGG" id="apln:108737670"/>
<dbReference type="STRING" id="224129.A0A1W4WQK2"/>
<dbReference type="Gene3D" id="1.10.1420.10">
    <property type="match status" value="1"/>
</dbReference>
<dbReference type="PROSITE" id="PS00486">
    <property type="entry name" value="DNA_MISMATCH_REPAIR_2"/>
    <property type="match status" value="1"/>
</dbReference>
<dbReference type="InterPro" id="IPR017261">
    <property type="entry name" value="DNA_mismatch_repair_MutS/MSH"/>
</dbReference>
<dbReference type="PANTHER" id="PTHR11361">
    <property type="entry name" value="DNA MISMATCH REPAIR PROTEIN MUTS FAMILY MEMBER"/>
    <property type="match status" value="1"/>
</dbReference>
<dbReference type="Pfam" id="PF05192">
    <property type="entry name" value="MutS_III"/>
    <property type="match status" value="1"/>
</dbReference>
<evidence type="ECO:0000256" key="1">
    <source>
        <dbReference type="ARBA" id="ARBA00006271"/>
    </source>
</evidence>
<gene>
    <name evidence="7" type="primary">LOC108737670</name>
</gene>
<dbReference type="SUPFAM" id="SSF48334">
    <property type="entry name" value="DNA repair protein MutS, domain III"/>
    <property type="match status" value="1"/>
</dbReference>
<dbReference type="InterPro" id="IPR036187">
    <property type="entry name" value="DNA_mismatch_repair_MutS_sf"/>
</dbReference>
<dbReference type="PANTHER" id="PTHR11361:SF20">
    <property type="entry name" value="MUTS PROTEIN HOMOLOG 5"/>
    <property type="match status" value="1"/>
</dbReference>
<dbReference type="PIRSF" id="PIRSF037677">
    <property type="entry name" value="DNA_mis_repair_Msh6"/>
    <property type="match status" value="1"/>
</dbReference>
<evidence type="ECO:0000313" key="7">
    <source>
        <dbReference type="RefSeq" id="XP_018326196.1"/>
    </source>
</evidence>
<evidence type="ECO:0000256" key="2">
    <source>
        <dbReference type="ARBA" id="ARBA00022741"/>
    </source>
</evidence>
<dbReference type="SUPFAM" id="SSF52540">
    <property type="entry name" value="P-loop containing nucleoside triphosphate hydrolases"/>
    <property type="match status" value="1"/>
</dbReference>
<dbReference type="SMART" id="SM00533">
    <property type="entry name" value="MUTSd"/>
    <property type="match status" value="1"/>
</dbReference>
<sequence>MSGVSEGYTVMKITQKEVLFPDNQTSSTGASDLHSRLIVESEETNTTKLNNLDIILSIFWKNNKLGASYYKIAERQLYFMQEMIDLQPEYRVMKALIQETSPLHVITIGSMTDVFIKSLIDIVTNSDNTLKSEQTRNLPPNVTLLSFKTYAFEVCIAKIFETHLASQPIDATQKEKEILLHSLIDLDNKLSVHALGALIKFIEKNWTSFRDDNNTTLQFIHINRLSLADRVFIDRNTFNALQIFKVKTHDARFKHGGESSNKEGIGLFKLFSQHCKSKIGHLHMRYLMMNPSKNLSELCNRLDFIEFAMEPRNQSFIENITEEIKHISDLNKILVKILYSQAKTNSWNTLHKTICHMLCINEQCRRYRQSLPILQELDSFVTTELYNLQETINRTLELSVLDKNQRPLIKFGLDNELDEKKLKQKDIAKTITAAANFAVNQLPDFINECSVVFLPEMGHLVSIKEWEPDCDKDTLQGIGYQFVFQVRNNLLYKNSLCKELDKRLGNIQQEILAHETRIIQRLSGFVLQHSKNIRESLHIISRIDCLIAMSMVAKEGNYIRPQLNNDNFHEIVNGRHPIFELHLANFVDNNYVSGGNNINRIKILTGPNSSGKSVYLKQVAILMYLAHIGSCLPADGANIGIVDSIYSRISATETASVPLSAHMIDLVQMSQILHNSGQSSLVLIDEFGRGTAGEDGRALLAGTLKTFIHQKNNCPHVLVSTHYQTLIEFLPDSPLINYLKMDYILEDEKLVFLYKVVQGVSMSFAFDVATAMGLKKDIVTRAQELFNSLKNNELIKPQLKQIPPRYRNVFVNDKTQLERFAESVLVPEVDVEDE</sequence>
<feature type="domain" description="DNA mismatch repair proteins mutS family" evidence="5">
    <location>
        <begin position="680"/>
        <end position="696"/>
    </location>
</feature>
<comment type="similarity">
    <text evidence="1">Belongs to the DNA mismatch repair MutS family.</text>
</comment>
<dbReference type="RefSeq" id="XP_018326196.1">
    <property type="nucleotide sequence ID" value="XM_018470694.1"/>
</dbReference>
<dbReference type="GO" id="GO:0006298">
    <property type="term" value="P:mismatch repair"/>
    <property type="evidence" value="ECO:0007669"/>
    <property type="project" value="InterPro"/>
</dbReference>
<dbReference type="InterPro" id="IPR027417">
    <property type="entry name" value="P-loop_NTPase"/>
</dbReference>